<organism evidence="6 7">
    <name type="scientific">Aliidiomarina sanyensis</name>
    <dbReference type="NCBI Taxonomy" id="1249555"/>
    <lineage>
        <taxon>Bacteria</taxon>
        <taxon>Pseudomonadati</taxon>
        <taxon>Pseudomonadota</taxon>
        <taxon>Gammaproteobacteria</taxon>
        <taxon>Alteromonadales</taxon>
        <taxon>Idiomarinaceae</taxon>
        <taxon>Aliidiomarina</taxon>
    </lineage>
</organism>
<name>A0A432WER0_9GAMM</name>
<evidence type="ECO:0000313" key="6">
    <source>
        <dbReference type="EMBL" id="RUO31383.1"/>
    </source>
</evidence>
<dbReference type="SUPFAM" id="SSF75217">
    <property type="entry name" value="alpha/beta knot"/>
    <property type="match status" value="1"/>
</dbReference>
<dbReference type="GO" id="GO:0070038">
    <property type="term" value="F:rRNA (pseudouridine-N3-)-methyltransferase activity"/>
    <property type="evidence" value="ECO:0007669"/>
    <property type="project" value="UniProtKB-UniRule"/>
</dbReference>
<keyword evidence="5" id="KW-0963">Cytoplasm</keyword>
<proteinExistence type="inferred from homology"/>
<comment type="similarity">
    <text evidence="4 5">Belongs to the RNA methyltransferase RlmH family.</text>
</comment>
<feature type="binding site" evidence="5">
    <location>
        <begin position="123"/>
        <end position="128"/>
    </location>
    <ligand>
        <name>S-adenosyl-L-methionine</name>
        <dbReference type="ChEBI" id="CHEBI:59789"/>
    </ligand>
</feature>
<feature type="binding site" evidence="5">
    <location>
        <position position="73"/>
    </location>
    <ligand>
        <name>S-adenosyl-L-methionine</name>
        <dbReference type="ChEBI" id="CHEBI:59789"/>
    </ligand>
</feature>
<dbReference type="PIRSF" id="PIRSF004505">
    <property type="entry name" value="MT_bac"/>
    <property type="match status" value="1"/>
</dbReference>
<evidence type="ECO:0000256" key="4">
    <source>
        <dbReference type="ARBA" id="ARBA00038303"/>
    </source>
</evidence>
<dbReference type="NCBIfam" id="TIGR00246">
    <property type="entry name" value="tRNA_RlmH_YbeA"/>
    <property type="match status" value="1"/>
</dbReference>
<comment type="subcellular location">
    <subcellularLocation>
        <location evidence="5">Cytoplasm</location>
    </subcellularLocation>
</comment>
<comment type="subunit">
    <text evidence="5">Homodimer.</text>
</comment>
<reference evidence="6 7" key="1">
    <citation type="journal article" date="2011" name="Front. Microbiol.">
        <title>Genomic signatures of strain selection and enhancement in Bacillus atrophaeus var. globigii, a historical biowarfare simulant.</title>
        <authorList>
            <person name="Gibbons H.S."/>
            <person name="Broomall S.M."/>
            <person name="McNew L.A."/>
            <person name="Daligault H."/>
            <person name="Chapman C."/>
            <person name="Bruce D."/>
            <person name="Karavis M."/>
            <person name="Krepps M."/>
            <person name="McGregor P.A."/>
            <person name="Hong C."/>
            <person name="Park K.H."/>
            <person name="Akmal A."/>
            <person name="Feldman A."/>
            <person name="Lin J.S."/>
            <person name="Chang W.E."/>
            <person name="Higgs B.W."/>
            <person name="Demirev P."/>
            <person name="Lindquist J."/>
            <person name="Liem A."/>
            <person name="Fochler E."/>
            <person name="Read T.D."/>
            <person name="Tapia R."/>
            <person name="Johnson S."/>
            <person name="Bishop-Lilly K.A."/>
            <person name="Detter C."/>
            <person name="Han C."/>
            <person name="Sozhamannan S."/>
            <person name="Rosenzweig C.N."/>
            <person name="Skowronski E.W."/>
        </authorList>
    </citation>
    <scope>NUCLEOTIDE SEQUENCE [LARGE SCALE GENOMIC DNA]</scope>
    <source>
        <strain evidence="6 7">GYP-17</strain>
    </source>
</reference>
<accession>A0A432WER0</accession>
<comment type="catalytic activity">
    <reaction evidence="5">
        <text>pseudouridine(1915) in 23S rRNA + S-adenosyl-L-methionine = N(3)-methylpseudouridine(1915) in 23S rRNA + S-adenosyl-L-homocysteine + H(+)</text>
        <dbReference type="Rhea" id="RHEA:42752"/>
        <dbReference type="Rhea" id="RHEA-COMP:10221"/>
        <dbReference type="Rhea" id="RHEA-COMP:10222"/>
        <dbReference type="ChEBI" id="CHEBI:15378"/>
        <dbReference type="ChEBI" id="CHEBI:57856"/>
        <dbReference type="ChEBI" id="CHEBI:59789"/>
        <dbReference type="ChEBI" id="CHEBI:65314"/>
        <dbReference type="ChEBI" id="CHEBI:74486"/>
        <dbReference type="EC" id="2.1.1.177"/>
    </reaction>
</comment>
<dbReference type="OrthoDB" id="9806643at2"/>
<keyword evidence="3 5" id="KW-0949">S-adenosyl-L-methionine</keyword>
<keyword evidence="7" id="KW-1185">Reference proteome</keyword>
<feature type="binding site" evidence="5">
    <location>
        <position position="104"/>
    </location>
    <ligand>
        <name>S-adenosyl-L-methionine</name>
        <dbReference type="ChEBI" id="CHEBI:59789"/>
    </ligand>
</feature>
<evidence type="ECO:0000256" key="1">
    <source>
        <dbReference type="ARBA" id="ARBA00022603"/>
    </source>
</evidence>
<dbReference type="NCBIfam" id="NF000986">
    <property type="entry name" value="PRK00103.1-4"/>
    <property type="match status" value="1"/>
</dbReference>
<dbReference type="AlphaFoldDB" id="A0A432WER0"/>
<dbReference type="InterPro" id="IPR029026">
    <property type="entry name" value="tRNA_m1G_MTases_N"/>
</dbReference>
<dbReference type="CDD" id="cd18081">
    <property type="entry name" value="RlmH-like"/>
    <property type="match status" value="1"/>
</dbReference>
<keyword evidence="2 5" id="KW-0808">Transferase</keyword>
<comment type="caution">
    <text evidence="6">The sequence shown here is derived from an EMBL/GenBank/DDBJ whole genome shotgun (WGS) entry which is preliminary data.</text>
</comment>
<dbReference type="RefSeq" id="WP_126777202.1">
    <property type="nucleotide sequence ID" value="NZ_PIPM01000008.1"/>
</dbReference>
<sequence>MRLQLIAVGQKMPSWIHEGYHEYARRMPPELPLDLVEIAAGKRSKKADIQRLTVQEGEKMLAAIKPGTQVVALEVDGKPWDTHRLSERMQKWQLDGRDVAFLVGGPEGLAPECKARADETWSLSPLTLPHPMVRVIIAEALFRAWSLLNNHPYHRE</sequence>
<dbReference type="PANTHER" id="PTHR33603:SF1">
    <property type="entry name" value="RIBOSOMAL RNA LARGE SUBUNIT METHYLTRANSFERASE H"/>
    <property type="match status" value="1"/>
</dbReference>
<dbReference type="EC" id="2.1.1.177" evidence="5"/>
<dbReference type="HAMAP" id="MF_00658">
    <property type="entry name" value="23SrRNA_methyltr_H"/>
    <property type="match status" value="1"/>
</dbReference>
<dbReference type="PANTHER" id="PTHR33603">
    <property type="entry name" value="METHYLTRANSFERASE"/>
    <property type="match status" value="1"/>
</dbReference>
<evidence type="ECO:0000256" key="3">
    <source>
        <dbReference type="ARBA" id="ARBA00022691"/>
    </source>
</evidence>
<keyword evidence="1 5" id="KW-0489">Methyltransferase</keyword>
<dbReference type="Gene3D" id="3.40.1280.10">
    <property type="match status" value="1"/>
</dbReference>
<dbReference type="Proteomes" id="UP000288405">
    <property type="component" value="Unassembled WGS sequence"/>
</dbReference>
<keyword evidence="5" id="KW-0698">rRNA processing</keyword>
<dbReference type="InterPro" id="IPR003742">
    <property type="entry name" value="RlmH-like"/>
</dbReference>
<dbReference type="NCBIfam" id="NF000984">
    <property type="entry name" value="PRK00103.1-1"/>
    <property type="match status" value="1"/>
</dbReference>
<evidence type="ECO:0000256" key="5">
    <source>
        <dbReference type="HAMAP-Rule" id="MF_00658"/>
    </source>
</evidence>
<dbReference type="EMBL" id="PIPM01000008">
    <property type="protein sequence ID" value="RUO31383.1"/>
    <property type="molecule type" value="Genomic_DNA"/>
</dbReference>
<comment type="function">
    <text evidence="5">Specifically methylates the pseudouridine at position 1915 (m3Psi1915) in 23S rRNA.</text>
</comment>
<evidence type="ECO:0000313" key="7">
    <source>
        <dbReference type="Proteomes" id="UP000288405"/>
    </source>
</evidence>
<dbReference type="InterPro" id="IPR029028">
    <property type="entry name" value="Alpha/beta_knot_MTases"/>
</dbReference>
<dbReference type="Pfam" id="PF02590">
    <property type="entry name" value="SPOUT_MTase"/>
    <property type="match status" value="1"/>
</dbReference>
<gene>
    <name evidence="5" type="primary">rlmH</name>
    <name evidence="6" type="ORF">CWE11_08580</name>
</gene>
<protein>
    <recommendedName>
        <fullName evidence="5">Ribosomal RNA large subunit methyltransferase H</fullName>
        <ecNumber evidence="5">2.1.1.177</ecNumber>
    </recommendedName>
    <alternativeName>
        <fullName evidence="5">23S rRNA (pseudouridine1915-N3)-methyltransferase</fullName>
    </alternativeName>
    <alternativeName>
        <fullName evidence="5">23S rRNA m3Psi1915 methyltransferase</fullName>
    </alternativeName>
    <alternativeName>
        <fullName evidence="5">rRNA (pseudouridine-N3-)-methyltransferase RlmH</fullName>
    </alternativeName>
</protein>
<evidence type="ECO:0000256" key="2">
    <source>
        <dbReference type="ARBA" id="ARBA00022679"/>
    </source>
</evidence>
<dbReference type="GO" id="GO:0005737">
    <property type="term" value="C:cytoplasm"/>
    <property type="evidence" value="ECO:0007669"/>
    <property type="project" value="UniProtKB-SubCell"/>
</dbReference>